<keyword evidence="2" id="KW-0233">DNA recombination</keyword>
<dbReference type="Proteomes" id="UP000064967">
    <property type="component" value="Chromosome"/>
</dbReference>
<accession>A0A0K1PXP0</accession>
<dbReference type="GO" id="GO:0003677">
    <property type="term" value="F:DNA binding"/>
    <property type="evidence" value="ECO:0007669"/>
    <property type="project" value="UniProtKB-KW"/>
</dbReference>
<dbReference type="PANTHER" id="PTHR30461">
    <property type="entry name" value="DNA-INVERTASE FROM LAMBDOID PROPHAGE"/>
    <property type="match status" value="1"/>
</dbReference>
<evidence type="ECO:0000256" key="1">
    <source>
        <dbReference type="ARBA" id="ARBA00023125"/>
    </source>
</evidence>
<dbReference type="InterPro" id="IPR011109">
    <property type="entry name" value="DNA_bind_recombinase_dom"/>
</dbReference>
<evidence type="ECO:0000259" key="3">
    <source>
        <dbReference type="PROSITE" id="PS51737"/>
    </source>
</evidence>
<keyword evidence="1" id="KW-0238">DNA-binding</keyword>
<proteinExistence type="predicted"/>
<evidence type="ECO:0000256" key="2">
    <source>
        <dbReference type="ARBA" id="ARBA00023172"/>
    </source>
</evidence>
<dbReference type="InterPro" id="IPR036162">
    <property type="entry name" value="Resolvase-like_N_sf"/>
</dbReference>
<gene>
    <name evidence="4" type="ORF">AKJ09_04936</name>
</gene>
<dbReference type="AlphaFoldDB" id="A0A0K1PXP0"/>
<dbReference type="PROSITE" id="PS51737">
    <property type="entry name" value="RECOMBINASE_DNA_BIND"/>
    <property type="match status" value="1"/>
</dbReference>
<feature type="domain" description="Recombinase" evidence="3">
    <location>
        <begin position="166"/>
        <end position="234"/>
    </location>
</feature>
<dbReference type="InterPro" id="IPR050639">
    <property type="entry name" value="SSR_resolvase"/>
</dbReference>
<dbReference type="PANTHER" id="PTHR30461:SF2">
    <property type="entry name" value="SERINE RECOMBINASE PINE-RELATED"/>
    <property type="match status" value="1"/>
</dbReference>
<dbReference type="KEGG" id="llu:AKJ09_04936"/>
<dbReference type="Gene3D" id="3.40.50.1390">
    <property type="entry name" value="Resolvase, N-terminal catalytic domain"/>
    <property type="match status" value="1"/>
</dbReference>
<protein>
    <submittedName>
        <fullName evidence="4">Resolvase</fullName>
    </submittedName>
</protein>
<dbReference type="Gene3D" id="3.90.1750.20">
    <property type="entry name" value="Putative Large Serine Recombinase, Chain B, Domain 2"/>
    <property type="match status" value="1"/>
</dbReference>
<dbReference type="Pfam" id="PF00239">
    <property type="entry name" value="Resolvase"/>
    <property type="match status" value="1"/>
</dbReference>
<organism evidence="4 5">
    <name type="scientific">Labilithrix luteola</name>
    <dbReference type="NCBI Taxonomy" id="1391654"/>
    <lineage>
        <taxon>Bacteria</taxon>
        <taxon>Pseudomonadati</taxon>
        <taxon>Myxococcota</taxon>
        <taxon>Polyangia</taxon>
        <taxon>Polyangiales</taxon>
        <taxon>Labilitrichaceae</taxon>
        <taxon>Labilithrix</taxon>
    </lineage>
</organism>
<dbReference type="SMART" id="SM00857">
    <property type="entry name" value="Resolvase"/>
    <property type="match status" value="1"/>
</dbReference>
<evidence type="ECO:0000313" key="5">
    <source>
        <dbReference type="Proteomes" id="UP000064967"/>
    </source>
</evidence>
<dbReference type="EMBL" id="CP012333">
    <property type="protein sequence ID" value="AKU98272.1"/>
    <property type="molecule type" value="Genomic_DNA"/>
</dbReference>
<evidence type="ECO:0000313" key="4">
    <source>
        <dbReference type="EMBL" id="AKU98272.1"/>
    </source>
</evidence>
<keyword evidence="5" id="KW-1185">Reference proteome</keyword>
<sequence>MAENGLALVEESPEAPRAQRLAIETWAKREAVEITSWQIDVGVSGETPIAERPGLLAAYQAIRDNKAGILVAANADRFGHDELVCWLIERAALTQGAIVQTADGSRGPARTPEQPLVRAEPAGELQAFSRGALDLARAYERVTVRARIRASLAEKKARGQRIGNLPYGFKLAADGVHTEPDENEQAVISTVRALSTEGRSQRAIVADLAARGVRGRTGAPLGQTQVAKILRSGT</sequence>
<dbReference type="InterPro" id="IPR038109">
    <property type="entry name" value="DNA_bind_recomb_sf"/>
</dbReference>
<dbReference type="STRING" id="1391654.AKJ09_04936"/>
<dbReference type="InterPro" id="IPR006119">
    <property type="entry name" value="Resolv_N"/>
</dbReference>
<reference evidence="4 5" key="1">
    <citation type="submission" date="2015-08" db="EMBL/GenBank/DDBJ databases">
        <authorList>
            <person name="Babu N.S."/>
            <person name="Beckwith C.J."/>
            <person name="Beseler K.G."/>
            <person name="Brison A."/>
            <person name="Carone J.V."/>
            <person name="Caskin T.P."/>
            <person name="Diamond M."/>
            <person name="Durham M.E."/>
            <person name="Foxe J.M."/>
            <person name="Go M."/>
            <person name="Henderson B.A."/>
            <person name="Jones I.B."/>
            <person name="McGettigan J.A."/>
            <person name="Micheletti S.J."/>
            <person name="Nasrallah M.E."/>
            <person name="Ortiz D."/>
            <person name="Piller C.R."/>
            <person name="Privatt S.R."/>
            <person name="Schneider S.L."/>
            <person name="Sharp S."/>
            <person name="Smith T.C."/>
            <person name="Stanton J.D."/>
            <person name="Ullery H.E."/>
            <person name="Wilson R.J."/>
            <person name="Serrano M.G."/>
            <person name="Buck G."/>
            <person name="Lee V."/>
            <person name="Wang Y."/>
            <person name="Carvalho R."/>
            <person name="Voegtly L."/>
            <person name="Shi R."/>
            <person name="Duckworth R."/>
            <person name="Johnson A."/>
            <person name="Loviza R."/>
            <person name="Walstead R."/>
            <person name="Shah Z."/>
            <person name="Kiflezghi M."/>
            <person name="Wade K."/>
            <person name="Ball S.L."/>
            <person name="Bradley K.W."/>
            <person name="Asai D.J."/>
            <person name="Bowman C.A."/>
            <person name="Russell D.A."/>
            <person name="Pope W.H."/>
            <person name="Jacobs-Sera D."/>
            <person name="Hendrix R.W."/>
            <person name="Hatfull G.F."/>
        </authorList>
    </citation>
    <scope>NUCLEOTIDE SEQUENCE [LARGE SCALE GENOMIC DNA]</scope>
    <source>
        <strain evidence="4 5">DSM 27648</strain>
    </source>
</reference>
<dbReference type="SUPFAM" id="SSF53041">
    <property type="entry name" value="Resolvase-like"/>
    <property type="match status" value="1"/>
</dbReference>
<name>A0A0K1PXP0_9BACT</name>
<dbReference type="GO" id="GO:0000150">
    <property type="term" value="F:DNA strand exchange activity"/>
    <property type="evidence" value="ECO:0007669"/>
    <property type="project" value="InterPro"/>
</dbReference>